<evidence type="ECO:0000256" key="6">
    <source>
        <dbReference type="PROSITE-ProRule" id="PRU00169"/>
    </source>
</evidence>
<dbReference type="PANTHER" id="PTHR48111:SF22">
    <property type="entry name" value="REGULATOR OF RPOS"/>
    <property type="match status" value="1"/>
</dbReference>
<dbReference type="PANTHER" id="PTHR48111">
    <property type="entry name" value="REGULATOR OF RPOS"/>
    <property type="match status" value="1"/>
</dbReference>
<dbReference type="InterPro" id="IPR001789">
    <property type="entry name" value="Sig_transdc_resp-reg_receiver"/>
</dbReference>
<keyword evidence="11" id="KW-1185">Reference proteome</keyword>
<comment type="caution">
    <text evidence="10">The sequence shown here is derived from an EMBL/GenBank/DDBJ whole genome shotgun (WGS) entry which is preliminary data.</text>
</comment>
<evidence type="ECO:0000256" key="1">
    <source>
        <dbReference type="ARBA" id="ARBA00022553"/>
    </source>
</evidence>
<evidence type="ECO:0000256" key="2">
    <source>
        <dbReference type="ARBA" id="ARBA00023012"/>
    </source>
</evidence>
<evidence type="ECO:0000259" key="9">
    <source>
        <dbReference type="PROSITE" id="PS51755"/>
    </source>
</evidence>
<organism evidence="10 11">
    <name type="scientific">Pseudomarimonas salicorniae</name>
    <dbReference type="NCBI Taxonomy" id="2933270"/>
    <lineage>
        <taxon>Bacteria</taxon>
        <taxon>Pseudomonadati</taxon>
        <taxon>Pseudomonadota</taxon>
        <taxon>Gammaproteobacteria</taxon>
        <taxon>Lysobacterales</taxon>
        <taxon>Lysobacteraceae</taxon>
        <taxon>Pseudomarimonas</taxon>
    </lineage>
</organism>
<feature type="modified residue" description="4-aspartylphosphate" evidence="6">
    <location>
        <position position="59"/>
    </location>
</feature>
<gene>
    <name evidence="10" type="ORF">M0G41_10850</name>
</gene>
<evidence type="ECO:0000256" key="5">
    <source>
        <dbReference type="ARBA" id="ARBA00023163"/>
    </source>
</evidence>
<evidence type="ECO:0000256" key="3">
    <source>
        <dbReference type="ARBA" id="ARBA00023015"/>
    </source>
</evidence>
<dbReference type="InterPro" id="IPR039420">
    <property type="entry name" value="WalR-like"/>
</dbReference>
<accession>A0ABT0GHZ6</accession>
<dbReference type="InterPro" id="IPR036388">
    <property type="entry name" value="WH-like_DNA-bd_sf"/>
</dbReference>
<dbReference type="Gene3D" id="6.10.250.690">
    <property type="match status" value="1"/>
</dbReference>
<name>A0ABT0GHZ6_9GAMM</name>
<keyword evidence="5" id="KW-0804">Transcription</keyword>
<dbReference type="CDD" id="cd17574">
    <property type="entry name" value="REC_OmpR"/>
    <property type="match status" value="1"/>
</dbReference>
<reference evidence="10" key="1">
    <citation type="submission" date="2022-04" db="EMBL/GenBank/DDBJ databases">
        <title>Lysobacter sp. CAU 1642 isolated from sea sand.</title>
        <authorList>
            <person name="Kim W."/>
        </authorList>
    </citation>
    <scope>NUCLEOTIDE SEQUENCE</scope>
    <source>
        <strain evidence="10">CAU 1642</strain>
    </source>
</reference>
<feature type="domain" description="Response regulatory" evidence="8">
    <location>
        <begin position="10"/>
        <end position="125"/>
    </location>
</feature>
<dbReference type="SMART" id="SM00448">
    <property type="entry name" value="REC"/>
    <property type="match status" value="1"/>
</dbReference>
<dbReference type="RefSeq" id="WP_248209215.1">
    <property type="nucleotide sequence ID" value="NZ_JALNMH010000008.1"/>
</dbReference>
<keyword evidence="3" id="KW-0805">Transcription regulation</keyword>
<protein>
    <submittedName>
        <fullName evidence="10">Response regulator transcription factor</fullName>
    </submittedName>
</protein>
<dbReference type="SUPFAM" id="SSF52172">
    <property type="entry name" value="CheY-like"/>
    <property type="match status" value="1"/>
</dbReference>
<dbReference type="CDD" id="cd00383">
    <property type="entry name" value="trans_reg_C"/>
    <property type="match status" value="1"/>
</dbReference>
<feature type="DNA-binding region" description="OmpR/PhoB-type" evidence="7">
    <location>
        <begin position="133"/>
        <end position="229"/>
    </location>
</feature>
<dbReference type="Proteomes" id="UP001431449">
    <property type="component" value="Unassembled WGS sequence"/>
</dbReference>
<dbReference type="Pfam" id="PF00072">
    <property type="entry name" value="Response_reg"/>
    <property type="match status" value="1"/>
</dbReference>
<evidence type="ECO:0000313" key="10">
    <source>
        <dbReference type="EMBL" id="MCK7594168.1"/>
    </source>
</evidence>
<evidence type="ECO:0000256" key="4">
    <source>
        <dbReference type="ARBA" id="ARBA00023125"/>
    </source>
</evidence>
<dbReference type="Pfam" id="PF00486">
    <property type="entry name" value="Trans_reg_C"/>
    <property type="match status" value="1"/>
</dbReference>
<evidence type="ECO:0000313" key="11">
    <source>
        <dbReference type="Proteomes" id="UP001431449"/>
    </source>
</evidence>
<dbReference type="InterPro" id="IPR001867">
    <property type="entry name" value="OmpR/PhoB-type_DNA-bd"/>
</dbReference>
<keyword evidence="1 6" id="KW-0597">Phosphoprotein</keyword>
<dbReference type="PROSITE" id="PS50110">
    <property type="entry name" value="RESPONSE_REGULATORY"/>
    <property type="match status" value="1"/>
</dbReference>
<keyword evidence="4 7" id="KW-0238">DNA-binding</keyword>
<evidence type="ECO:0000256" key="7">
    <source>
        <dbReference type="PROSITE-ProRule" id="PRU01091"/>
    </source>
</evidence>
<dbReference type="SMART" id="SM00862">
    <property type="entry name" value="Trans_reg_C"/>
    <property type="match status" value="1"/>
</dbReference>
<dbReference type="EMBL" id="JALNMH010000008">
    <property type="protein sequence ID" value="MCK7594168.1"/>
    <property type="molecule type" value="Genomic_DNA"/>
</dbReference>
<dbReference type="Gene3D" id="1.10.10.10">
    <property type="entry name" value="Winged helix-like DNA-binding domain superfamily/Winged helix DNA-binding domain"/>
    <property type="match status" value="1"/>
</dbReference>
<sequence length="231" mass="25099">MTDRAPPKLHVLLVEDDLDVAGGIVDYLAPRGIEVEHAASAREAGARLLEGRFDLWLFDVQLPGEDGLSLCRRLKQDAADTPPVLFLTARGQLEDRLAGFAAGAVDYVVKPFEPAELAARIRALCRHLPARGGGWIEAAGYRLDPQRGLLERDGTSLQLSASASRLLRCLMQASPGCASRAELGEALWGEAGEDDDLRTHLYALRRQLREAFDEAPVHSVRGLGVRFGDAP</sequence>
<dbReference type="PROSITE" id="PS51755">
    <property type="entry name" value="OMPR_PHOB"/>
    <property type="match status" value="1"/>
</dbReference>
<evidence type="ECO:0000259" key="8">
    <source>
        <dbReference type="PROSITE" id="PS50110"/>
    </source>
</evidence>
<proteinExistence type="predicted"/>
<keyword evidence="2" id="KW-0902">Two-component regulatory system</keyword>
<dbReference type="InterPro" id="IPR011006">
    <property type="entry name" value="CheY-like_superfamily"/>
</dbReference>
<dbReference type="Gene3D" id="3.40.50.2300">
    <property type="match status" value="1"/>
</dbReference>
<feature type="domain" description="OmpR/PhoB-type" evidence="9">
    <location>
        <begin position="133"/>
        <end position="229"/>
    </location>
</feature>